<proteinExistence type="predicted"/>
<dbReference type="EMBL" id="CAJEWN010001786">
    <property type="protein sequence ID" value="CAD2200035.1"/>
    <property type="molecule type" value="Genomic_DNA"/>
</dbReference>
<evidence type="ECO:0000313" key="1">
    <source>
        <dbReference type="EMBL" id="CAD2200035.1"/>
    </source>
</evidence>
<dbReference type="OrthoDB" id="844594at2759"/>
<name>A0A6V7XL62_MELEN</name>
<gene>
    <name evidence="1" type="ORF">MENT_LOCUS53473</name>
</gene>
<organism evidence="1 2">
    <name type="scientific">Meloidogyne enterolobii</name>
    <name type="common">Root-knot nematode worm</name>
    <name type="synonym">Meloidogyne mayaguensis</name>
    <dbReference type="NCBI Taxonomy" id="390850"/>
    <lineage>
        <taxon>Eukaryota</taxon>
        <taxon>Metazoa</taxon>
        <taxon>Ecdysozoa</taxon>
        <taxon>Nematoda</taxon>
        <taxon>Chromadorea</taxon>
        <taxon>Rhabditida</taxon>
        <taxon>Tylenchina</taxon>
        <taxon>Tylenchomorpha</taxon>
        <taxon>Tylenchoidea</taxon>
        <taxon>Meloidogynidae</taxon>
        <taxon>Meloidogyninae</taxon>
        <taxon>Meloidogyne</taxon>
    </lineage>
</organism>
<evidence type="ECO:0000313" key="2">
    <source>
        <dbReference type="Proteomes" id="UP000580250"/>
    </source>
</evidence>
<reference evidence="1 2" key="1">
    <citation type="submission" date="2020-08" db="EMBL/GenBank/DDBJ databases">
        <authorList>
            <person name="Koutsovoulos G."/>
            <person name="Danchin GJ E."/>
        </authorList>
    </citation>
    <scope>NUCLEOTIDE SEQUENCE [LARGE SCALE GENOMIC DNA]</scope>
</reference>
<accession>A0A6V7XL62</accession>
<protein>
    <submittedName>
        <fullName evidence="1">Uncharacterized protein</fullName>
    </submittedName>
</protein>
<comment type="caution">
    <text evidence="1">The sequence shown here is derived from an EMBL/GenBank/DDBJ whole genome shotgun (WGS) entry which is preliminary data.</text>
</comment>
<dbReference type="Proteomes" id="UP000580250">
    <property type="component" value="Unassembled WGS sequence"/>
</dbReference>
<dbReference type="AlphaFoldDB" id="A0A6V7XL62"/>
<sequence length="74" mass="8633">MPKTLVNPLSPRKVIGDRINVIPLSQYSQTIARHRSTRRFDIYKSPSKDLRTINAMVNRRLPTYGGQKLVYNYQ</sequence>